<accession>A0AAV2IJC8</accession>
<reference evidence="4 5" key="1">
    <citation type="submission" date="2024-04" db="EMBL/GenBank/DDBJ databases">
        <authorList>
            <consortium name="Genoscope - CEA"/>
            <person name="William W."/>
        </authorList>
    </citation>
    <scope>NUCLEOTIDE SEQUENCE [LARGE SCALE GENOMIC DNA]</scope>
</reference>
<sequence>MASILQNAAVAAVTKGLPSTYYTRDDRPNPVLQALDQELTLFSSQIKKRNFGTGQGKPVGDSQNKLANTLFEIWNKYEPRLPSQYFKEKLLEIGDFLVSAKEYRLALWQCYERYLQPFVNVSIEDSLDIETCQKAFFPDGLKAHDVSLTARALLGKSISMFQMIINNDPKLLNKKSIEKCLQLLSFLRMITQILLPREKLCWLVYNGTIHIYTISRYLLPLGHSAKVLEYLLWASLCMETSVPLLTVKYLTWRSTLYTAVCQCYYDCKADDHAEKFARRGLIKINELSKLELMSNSKDMGAKEIIFRTATVRMATMVFKRAVFETRRKPKGVFKPKSRTNYKDALNVPWPRTPSEKMLSEMFDGSSAQFLAILEALSNSNRRTLQTSPPASDNDPEILDVYVELMMAAQEILAGGAGNNETGTKSQMYLGFSLLASVVDKGSLLEMAVRGQDTVPLESVIQLLKLAYTYEHFDVFETLLEPVLKKIKACNDERSLWEVKALELLGMMVKLSSRKLKKQPTIIDEESVKMANQHVNPSSASVRSVTVGDDLLHLADVLLSIIDGQFQKDKVEIDIVVDASVFLWSKCKLVFQKYQTGSVDNIKFLQKIDNPSKWMFLLKVVHLALGWSGISYVDPALTAEVVLRLAMCYESSAQLDISDDKSGLKGSKTNLTDYGEAQSDLNVLTGPTQANANTKKTSRMQLRQAKTVLEFGLKNVSSARQAVVLNDGNSLADVTWAKELYPELFTDNLPTEAEGEDGQINLDVLIPPSMRGSAAAVANTVKDLHLELLLVYHRVCLKLAALETDSLKNASAKKSKTTKNSSENETDVIRDFDELSNQCNKNFLSKALLYAERAVMLNSGQTPTQEQRKLLEESVNLIQRYQKDELKIYSQNIRSDQDDVKPTKVPPPPLLLSRSDTCIVLKPALFLPESGEKVASYSIFARSATGPNVKARLSDYHFPGTGEQITAFQCEFKVSNLQVGERYLFAVAAYSPEGKLIGDGIGESTRPTLASLTLPVLLCWAYVCQLAYQVGCYNIAKQGCSVLWDYFVLKPQPPVSATYVTEAKNDFKLTILRLNQRTVCLSSPVLLRQFLSSIFIQTDISIREGQLFCDVICDKGPLYDHQIQRLHQCECLLIAVELAGFLNEASLALQAVVQMYGLLAPILYHKIPSLAVIQILQRCHAVLQEIPPGFIQKRQGTIGDSLNHMIACITFSMAKALRSRGENLLADTIMEDGKRLLKFEVEAKPAEPPHEEPAPAKGGKPTVKVLSPQPYGRLQGKEDKVEAENEELKALEAHIASVGKAAASEYDLSGSESVSILHSYISHLPSVTAYNQVVKFKRKHRYLEFLVQVAQKGLTEGLSDVVQEWCDEGIKWLNKRDELLVGPKAFMDKQPGAFVGIGNEPKKFAAAMVEYSGKKDDKGGKKQSQPVKKVQKYKPLRITENMSEAMKLEQEHLELEALQILANTFVDAYHNHLRAKKFRKLCAEEAPWRSQLNVIKGVSHFNSLLQKLEKREKVMGSSGYRTYRSDFLDQEWFTLETTGMILVGSEDAPKPQLAAAPVKSLTGMSPKRPTLVKMKQSGMEIAAAISISDEPLVTQPSALRLDTPPTYRSDKMSMASPFPEILSPLISAETVDSLAKTLSCFKRALVLAHRGQHWTLLQNGGRALWNCTHTALLRACGTDQEESDSGLITVKLLRSLVWETFYMAADCLLDMLVILQESLEKQAARAKSKGKLLGNLFESWMGDVHSERGGAPLKFDTIMDDTSIVDARWIRRLVLRTLEMLYLERKWEKLVDIALRFSFISKNRYAEQVIPLIVKAQRSIEERIKRVGGPMPPQPHFLALQEQLGSVIQAKEYLKAQLYVDLDPSNLSIVNPGSQIDPIGHGAYTEADAFRVSAVPLDTDVSLKTLYDTLSHANYTARALQHSRQLLCMYLAGQQNAQDSLIIREASKVDFKLATGQPHPALPPNKMKSQFNRADEIEVTPLPRSQLGTVINSYEKTIEILNAKNQKGLSAQAMHELGNIFFHAKNSKAAFQWWSLSLDKVLNISDALHSWREQFVNTKDISAALLDRCGMWGCVLAGVLASNIAQYIVTCDMGLRAECCLLAGFLFKALFRASLPHPTADRDYALYDIGDSFEVTSLVPGVDFLSDRFRCDGRQLVAALRFAVEELSRAQHNLFVLPLLTLYQYFTTFVCRDIQRSVDCRILKIRVLTDLHLFSEAIIVLQQLLNGQHVPQTGSSGFRHTESIHNTQKFAGDRPISENQNLKTIGALMDMRLSSNLGTLIGPHLTCHLNLAQAHLLLTLANTIPVVPKNEEYIFGSAGLGRSGKGKPLTQSSSLTTLKQGNESDYLGYHKPPRFVGTTSNLSIEEIKGVLLSAADQMVTTMFDVIVENVEHERSGIENLLPAELELIIKCQLEQAQMALQKHHAPMAARKVLAAIKMIQQSSIFKHHKPQPPKPRPTSLKGASSKSARKHKDVRLAEPEDAQFQYQNFQARSRLDAKLWLQCRLALVRSLMMEIRGMGEVKDQKSKVMSELADCRQYCAEGLDEAEVCNDKETQAQFLYLGAQLNIIEGKSLEHTISLLEDAIKSLNQVQLRSEPGEQLLATCITFKADLEILATKADFDSKSYREKVLSPYLEAHKIILNQMELLGEKIEHYHSDGHLDHHSSPVSPLKNVYLAHVQSLAQIKLRIGHAKARLTAKMIRTGKQKEDPLSMWTDCLGVLHTALEISQVSARREAATEAEILLALGRVQKMLVYLNKYQAAAAANTLVKAINLSFVNDHDLGLMRQAYLEIAMIYLFSSGILSVKDGIILETAVRENASRISEEIASTQKSKSSTMKPGSSQSILEFDPQKAAFLAIRCATAAANAQRARGLLIGDQKVTSQKVGEKAAASMPDFLALDLLGGYILGEKKKIFKNEIEEELSTMAEAQDVKVTETYDDQVNRSKSEAKELSWIHVLGYQSILQRLINSVTTALSSQKGDKRENMGEKDSKGPYGLDLGFISHAQLDADLNHDVVRYMLNSSVWSTRLTYIHKFLTDNLKIYATSCSCPFPMSSLAPASGNPYPEELNIIMKAYPGNLLVTEPAATKSSEITVPLPPASIIDTFRPADKITPLGIDAELSVQWYQPVLAETSPARIQSPGEQIALMYTFVQRGAASQEPGFLWVSLKSIIDLHDRLAFLAERAEITLGDKENESLEFKGSSQSVVKAKKSQRLKALSPKIHKDSQLEKILKQCINDCYALLGKVQENVTAKELPFELSTVNIKGLESIFDPSLGVTMKGSDLFFWMLNLLCPAPSSHSSTNE</sequence>
<evidence type="ECO:0000256" key="1">
    <source>
        <dbReference type="SAM" id="Coils"/>
    </source>
</evidence>
<keyword evidence="5" id="KW-1185">Reference proteome</keyword>
<dbReference type="InterPro" id="IPR003961">
    <property type="entry name" value="FN3_dom"/>
</dbReference>
<evidence type="ECO:0000256" key="2">
    <source>
        <dbReference type="SAM" id="MobiDB-lite"/>
    </source>
</evidence>
<dbReference type="InterPro" id="IPR027912">
    <property type="entry name" value="CFAP54"/>
</dbReference>
<dbReference type="Pfam" id="PF14858">
    <property type="entry name" value="CFAP54_N"/>
    <property type="match status" value="1"/>
</dbReference>
<evidence type="ECO:0000259" key="3">
    <source>
        <dbReference type="PROSITE" id="PS50853"/>
    </source>
</evidence>
<dbReference type="PROSITE" id="PS50853">
    <property type="entry name" value="FN3"/>
    <property type="match status" value="1"/>
</dbReference>
<dbReference type="PANTHER" id="PTHR33487">
    <property type="entry name" value="CILIA- AND FLAGELLA-ASSOCIATED PROTEIN 54"/>
    <property type="match status" value="1"/>
</dbReference>
<gene>
    <name evidence="4" type="ORF">GSLYS_00019837001</name>
</gene>
<organism evidence="4 5">
    <name type="scientific">Lymnaea stagnalis</name>
    <name type="common">Great pond snail</name>
    <name type="synonym">Helix stagnalis</name>
    <dbReference type="NCBI Taxonomy" id="6523"/>
    <lineage>
        <taxon>Eukaryota</taxon>
        <taxon>Metazoa</taxon>
        <taxon>Spiralia</taxon>
        <taxon>Lophotrochozoa</taxon>
        <taxon>Mollusca</taxon>
        <taxon>Gastropoda</taxon>
        <taxon>Heterobranchia</taxon>
        <taxon>Euthyneura</taxon>
        <taxon>Panpulmonata</taxon>
        <taxon>Hygrophila</taxon>
        <taxon>Lymnaeoidea</taxon>
        <taxon>Lymnaeidae</taxon>
        <taxon>Lymnaea</taxon>
    </lineage>
</organism>
<dbReference type="EMBL" id="CAXITT010000811">
    <property type="protein sequence ID" value="CAL1546460.1"/>
    <property type="molecule type" value="Genomic_DNA"/>
</dbReference>
<dbReference type="GO" id="GO:0060271">
    <property type="term" value="P:cilium assembly"/>
    <property type="evidence" value="ECO:0007669"/>
    <property type="project" value="TreeGrafter"/>
</dbReference>
<feature type="domain" description="Fibronectin type-III" evidence="3">
    <location>
        <begin position="904"/>
        <end position="1015"/>
    </location>
</feature>
<feature type="compositionally biased region" description="Basic and acidic residues" evidence="2">
    <location>
        <begin position="1244"/>
        <end position="1253"/>
    </location>
</feature>
<evidence type="ECO:0000313" key="4">
    <source>
        <dbReference type="EMBL" id="CAL1546460.1"/>
    </source>
</evidence>
<evidence type="ECO:0000313" key="5">
    <source>
        <dbReference type="Proteomes" id="UP001497497"/>
    </source>
</evidence>
<comment type="caution">
    <text evidence="4">The sequence shown here is derived from an EMBL/GenBank/DDBJ whole genome shotgun (WGS) entry which is preliminary data.</text>
</comment>
<dbReference type="PANTHER" id="PTHR33487:SF1">
    <property type="entry name" value="CILIA- AND FLAGELLA-ASSOCIATED PROTEIN 54"/>
    <property type="match status" value="1"/>
</dbReference>
<dbReference type="Proteomes" id="UP001497497">
    <property type="component" value="Unassembled WGS sequence"/>
</dbReference>
<proteinExistence type="predicted"/>
<feature type="region of interest" description="Disordered" evidence="2">
    <location>
        <begin position="1244"/>
        <end position="1268"/>
    </location>
</feature>
<feature type="region of interest" description="Disordered" evidence="2">
    <location>
        <begin position="2443"/>
        <end position="2473"/>
    </location>
</feature>
<protein>
    <recommendedName>
        <fullName evidence="3">Fibronectin type-III domain-containing protein</fullName>
    </recommendedName>
</protein>
<feature type="coiled-coil region" evidence="1">
    <location>
        <begin position="1270"/>
        <end position="1300"/>
    </location>
</feature>
<name>A0AAV2IJC8_LYMST</name>
<keyword evidence="1" id="KW-0175">Coiled coil</keyword>